<dbReference type="SUPFAM" id="SSF56672">
    <property type="entry name" value="DNA/RNA polymerases"/>
    <property type="match status" value="1"/>
</dbReference>
<dbReference type="Pfam" id="PF05380">
    <property type="entry name" value="Peptidase_A17"/>
    <property type="match status" value="1"/>
</dbReference>
<organism evidence="2 3">
    <name type="scientific">Paramuricea clavata</name>
    <name type="common">Red gorgonian</name>
    <name type="synonym">Violescent sea-whip</name>
    <dbReference type="NCBI Taxonomy" id="317549"/>
    <lineage>
        <taxon>Eukaryota</taxon>
        <taxon>Metazoa</taxon>
        <taxon>Cnidaria</taxon>
        <taxon>Anthozoa</taxon>
        <taxon>Octocorallia</taxon>
        <taxon>Malacalcyonacea</taxon>
        <taxon>Plexauridae</taxon>
        <taxon>Paramuricea</taxon>
    </lineage>
</organism>
<reference evidence="2" key="1">
    <citation type="submission" date="2020-04" db="EMBL/GenBank/DDBJ databases">
        <authorList>
            <person name="Alioto T."/>
            <person name="Alioto T."/>
            <person name="Gomez Garrido J."/>
        </authorList>
    </citation>
    <scope>NUCLEOTIDE SEQUENCE</scope>
    <source>
        <strain evidence="2">A484AB</strain>
    </source>
</reference>
<sequence length="823" mass="93453">MGNLSMCGNCHLKLEHTKKSCTFSPCKSAFSCGQLSKHATAKAQRVSIDKDIGRLRVKLTKAQKDVEDAGCAAERLSNSASKRIEDVVITEMPDSVSELFILILLNKTSNVAMPIQGRPVAGFTEVYASSKNLRNSNVFDGPSMIFIPPTDAQDNTDKENKREDFVGHTGCDKNGILLQTARADIRPMDESEQVSSRILFDSGSQRTYISEKVRNRLRLKALRSEKVIIKTFGQSEVQRLDVVQLKIKSKCDVFMCIEALCVPTICSPLTNQNLSSVQGLSEFRGLQFADFEHQDSTNLPVGILIGIDYYHIFMTGEVIRMDEGNDLRQELQKFWDVENVGPSTDCVTSKFKENIMHNGTRYIVKLPFKPDHELLPVNYNVCEGRLKSLTNRLASKGIYNDYNSIFKNYEEEGIIERVPVEEIAKGAGATHYLRHRPVVREDKQTTKIRAMFDASCKVDGPSLNECLYAGPNLIAKIFDILVRFRCNKIGLLTDIKQAFLNVQIDKKHRDYLRFLWYDSNSEQSQTTENAIVDQLRDDFYVDDLVSGCQVVSEGKEIYDKSMLSPVTAKIKSLFQLLCKDKLDWDDVIPKELEEIWGKIIGDLKLLKEVRCDRFVCISNFHAGVRVELHGFSDSSKEVYSAVVYLQLIYAGAVKVSFLASKTKDYAEVEVENSGGGEISQAGMAEVANFSNQTHKGQDNQKGSLSSVINSDRFSSLKKLILVTGYVLRFVNNLRKRVKRETNLITEDMITVTEYNEALIMWIKDEQFQLSNKIITQSSKHHYIYLKTRTAFFDYKVDSPMHRYNMKNSTRLFYRIDKAILFGW</sequence>
<evidence type="ECO:0000313" key="3">
    <source>
        <dbReference type="Proteomes" id="UP001152795"/>
    </source>
</evidence>
<dbReference type="Pfam" id="PF05585">
    <property type="entry name" value="DUF1758"/>
    <property type="match status" value="1"/>
</dbReference>
<proteinExistence type="predicted"/>
<gene>
    <name evidence="2" type="ORF">PACLA_8A014770</name>
</gene>
<feature type="domain" description="DUF1758" evidence="1">
    <location>
        <begin position="196"/>
        <end position="315"/>
    </location>
</feature>
<dbReference type="OrthoDB" id="5990197at2759"/>
<dbReference type="EMBL" id="CACRXK020005950">
    <property type="protein sequence ID" value="CAB4007897.1"/>
    <property type="molecule type" value="Genomic_DNA"/>
</dbReference>
<dbReference type="AlphaFoldDB" id="A0A6S7HTT4"/>
<evidence type="ECO:0000313" key="2">
    <source>
        <dbReference type="EMBL" id="CAB4007897.1"/>
    </source>
</evidence>
<protein>
    <recommendedName>
        <fullName evidence="1">DUF1758 domain-containing protein</fullName>
    </recommendedName>
</protein>
<name>A0A6S7HTT4_PARCT</name>
<dbReference type="PANTHER" id="PTHR47331">
    <property type="entry name" value="PHD-TYPE DOMAIN-CONTAINING PROTEIN"/>
    <property type="match status" value="1"/>
</dbReference>
<dbReference type="Proteomes" id="UP001152795">
    <property type="component" value="Unassembled WGS sequence"/>
</dbReference>
<keyword evidence="3" id="KW-1185">Reference proteome</keyword>
<dbReference type="PANTHER" id="PTHR47331:SF1">
    <property type="entry name" value="GAG-LIKE PROTEIN"/>
    <property type="match status" value="1"/>
</dbReference>
<accession>A0A6S7HTT4</accession>
<dbReference type="InterPro" id="IPR043502">
    <property type="entry name" value="DNA/RNA_pol_sf"/>
</dbReference>
<dbReference type="InterPro" id="IPR008737">
    <property type="entry name" value="DUF1758"/>
</dbReference>
<comment type="caution">
    <text evidence="2">The sequence shown here is derived from an EMBL/GenBank/DDBJ whole genome shotgun (WGS) entry which is preliminary data.</text>
</comment>
<evidence type="ECO:0000259" key="1">
    <source>
        <dbReference type="Pfam" id="PF05585"/>
    </source>
</evidence>
<dbReference type="InterPro" id="IPR008042">
    <property type="entry name" value="Retrotrans_Pao"/>
</dbReference>